<keyword evidence="4 8" id="KW-0812">Transmembrane</keyword>
<dbReference type="GO" id="GO:0009279">
    <property type="term" value="C:cell outer membrane"/>
    <property type="evidence" value="ECO:0007669"/>
    <property type="project" value="UniProtKB-SubCell"/>
</dbReference>
<dbReference type="PROSITE" id="PS52016">
    <property type="entry name" value="TONB_DEPENDENT_REC_3"/>
    <property type="match status" value="1"/>
</dbReference>
<keyword evidence="6 8" id="KW-0472">Membrane</keyword>
<dbReference type="Pfam" id="PF00593">
    <property type="entry name" value="TonB_dep_Rec_b-barrel"/>
    <property type="match status" value="1"/>
</dbReference>
<dbReference type="PANTHER" id="PTHR30069">
    <property type="entry name" value="TONB-DEPENDENT OUTER MEMBRANE RECEPTOR"/>
    <property type="match status" value="1"/>
</dbReference>
<dbReference type="Gene3D" id="2.40.170.20">
    <property type="entry name" value="TonB-dependent receptor, beta-barrel domain"/>
    <property type="match status" value="1"/>
</dbReference>
<dbReference type="SUPFAM" id="SSF56935">
    <property type="entry name" value="Porins"/>
    <property type="match status" value="1"/>
</dbReference>
<feature type="domain" description="TonB-dependent receptor plug" evidence="12">
    <location>
        <begin position="47"/>
        <end position="127"/>
    </location>
</feature>
<keyword evidence="2 8" id="KW-0813">Transport</keyword>
<dbReference type="InterPro" id="IPR039426">
    <property type="entry name" value="TonB-dep_rcpt-like"/>
</dbReference>
<dbReference type="GO" id="GO:0015344">
    <property type="term" value="F:siderophore uptake transmembrane transporter activity"/>
    <property type="evidence" value="ECO:0007669"/>
    <property type="project" value="TreeGrafter"/>
</dbReference>
<keyword evidence="10" id="KW-0732">Signal</keyword>
<dbReference type="GO" id="GO:0044718">
    <property type="term" value="P:siderophore transmembrane transport"/>
    <property type="evidence" value="ECO:0007669"/>
    <property type="project" value="TreeGrafter"/>
</dbReference>
<evidence type="ECO:0000256" key="4">
    <source>
        <dbReference type="ARBA" id="ARBA00022692"/>
    </source>
</evidence>
<dbReference type="Pfam" id="PF07715">
    <property type="entry name" value="Plug"/>
    <property type="match status" value="1"/>
</dbReference>
<dbReference type="PANTHER" id="PTHR30069:SF49">
    <property type="entry name" value="OUTER MEMBRANE PROTEIN C"/>
    <property type="match status" value="1"/>
</dbReference>
<evidence type="ECO:0000256" key="6">
    <source>
        <dbReference type="ARBA" id="ARBA00023136"/>
    </source>
</evidence>
<evidence type="ECO:0000256" key="2">
    <source>
        <dbReference type="ARBA" id="ARBA00022448"/>
    </source>
</evidence>
<dbReference type="InterPro" id="IPR000531">
    <property type="entry name" value="Beta-barrel_TonB"/>
</dbReference>
<evidence type="ECO:0000256" key="9">
    <source>
        <dbReference type="RuleBase" id="RU003357"/>
    </source>
</evidence>
<comment type="similarity">
    <text evidence="8 9">Belongs to the TonB-dependent receptor family.</text>
</comment>
<organism evidence="13">
    <name type="scientific">uncultured Sulfurovum sp</name>
    <dbReference type="NCBI Taxonomy" id="269237"/>
    <lineage>
        <taxon>Bacteria</taxon>
        <taxon>Pseudomonadati</taxon>
        <taxon>Campylobacterota</taxon>
        <taxon>Epsilonproteobacteria</taxon>
        <taxon>Campylobacterales</taxon>
        <taxon>Sulfurovaceae</taxon>
        <taxon>Sulfurovum</taxon>
        <taxon>environmental samples</taxon>
    </lineage>
</organism>
<evidence type="ECO:0000256" key="8">
    <source>
        <dbReference type="PROSITE-ProRule" id="PRU01360"/>
    </source>
</evidence>
<comment type="subcellular location">
    <subcellularLocation>
        <location evidence="1 8">Cell outer membrane</location>
        <topology evidence="1 8">Multi-pass membrane protein</topology>
    </subcellularLocation>
</comment>
<keyword evidence="3 8" id="KW-1134">Transmembrane beta strand</keyword>
<evidence type="ECO:0000259" key="12">
    <source>
        <dbReference type="Pfam" id="PF07715"/>
    </source>
</evidence>
<name>A0A6S6T9K9_9BACT</name>
<evidence type="ECO:0000256" key="1">
    <source>
        <dbReference type="ARBA" id="ARBA00004571"/>
    </source>
</evidence>
<evidence type="ECO:0000313" key="13">
    <source>
        <dbReference type="EMBL" id="CAA6817492.1"/>
    </source>
</evidence>
<dbReference type="AlphaFoldDB" id="A0A6S6T9K9"/>
<protein>
    <submittedName>
        <fullName evidence="13">TonB-dependent receptor</fullName>
    </submittedName>
</protein>
<dbReference type="EMBL" id="CACVAS010000105">
    <property type="protein sequence ID" value="CAA6817492.1"/>
    <property type="molecule type" value="Genomic_DNA"/>
</dbReference>
<gene>
    <name evidence="13" type="ORF">HELGO_WM4574</name>
</gene>
<reference evidence="13" key="1">
    <citation type="submission" date="2020-01" db="EMBL/GenBank/DDBJ databases">
        <authorList>
            <person name="Meier V. D."/>
            <person name="Meier V D."/>
        </authorList>
    </citation>
    <scope>NUCLEOTIDE SEQUENCE</scope>
    <source>
        <strain evidence="13">HLG_WM_MAG_01</strain>
    </source>
</reference>
<feature type="domain" description="TonB-dependent receptor-like beta-barrel" evidence="11">
    <location>
        <begin position="230"/>
        <end position="635"/>
    </location>
</feature>
<keyword evidence="13" id="KW-0675">Receptor</keyword>
<keyword evidence="5 9" id="KW-0798">TonB box</keyword>
<feature type="chain" id="PRO_5028026140" evidence="10">
    <location>
        <begin position="22"/>
        <end position="678"/>
    </location>
</feature>
<evidence type="ECO:0000259" key="11">
    <source>
        <dbReference type="Pfam" id="PF00593"/>
    </source>
</evidence>
<proteinExistence type="inferred from homology"/>
<dbReference type="InterPro" id="IPR012910">
    <property type="entry name" value="Plug_dom"/>
</dbReference>
<feature type="signal peptide" evidence="10">
    <location>
        <begin position="1"/>
        <end position="21"/>
    </location>
</feature>
<dbReference type="InterPro" id="IPR036942">
    <property type="entry name" value="Beta-barrel_TonB_sf"/>
</dbReference>
<evidence type="ECO:0000256" key="10">
    <source>
        <dbReference type="SAM" id="SignalP"/>
    </source>
</evidence>
<evidence type="ECO:0000256" key="3">
    <source>
        <dbReference type="ARBA" id="ARBA00022452"/>
    </source>
</evidence>
<keyword evidence="7 8" id="KW-0998">Cell outer membrane</keyword>
<evidence type="ECO:0000256" key="7">
    <source>
        <dbReference type="ARBA" id="ARBA00023237"/>
    </source>
</evidence>
<sequence>MKKTIYLSMVTTLVTTLCVQAASIELDTIQVEEKAGVKLIKDVSGDEIKSADLGEALFKQSPSVSLIRRSGIANDVRVRGQKKDNINVTIDGAKVCGACPNRMDPPISHVLTNNVDFIEINEGPYNVEDFGVLSADLKVHTIKPKEGFEGTLNLGAGSFGYQKGALTLSGGTEDVRFLLSASTEKGEQYEDGNGDDFVGQISREIEKGSVSKTVQYQDKYKNMDAFAKQTLMAKMFWNITDTQELKLSYTANRSDDILYPSSKMDAIYDDSDIYNLEYISKDLGAYSKELSLQVYQSEVEHPMSTKYRLMGATNYMTHALTTKMQGAKVKNSFDVDNHTITTGIDYSKRNWDGGYYKNDNPLPAAKFHSIWDVDTENTALFLKDKIALGKLTVDLGLRYDMTEVTSANPLQQSNDYDDLGGYLFATYQANEDTKYFAGLGKSSRVPDGKELYWVGSMGNMIGTPNLDATVNYELDMGVEKQYSDASIKAKVFYSKMKDYIAYNASAVNKMGASYHAYENVDVTLYGIELSGTYVATDSIYFDYGVSYQRGEKDNPLTGQTGTEMPDIAPLKVNAALNYDYDESLNLRAEVIASDSWSDFDAENGEQALDSYAVLNFKGSKQFGKNIELTVGIDNVLDETYAVSNTYKDLVLLPTVGNNEVMLMNEPGRYFYTNLKYTF</sequence>
<evidence type="ECO:0000256" key="5">
    <source>
        <dbReference type="ARBA" id="ARBA00023077"/>
    </source>
</evidence>
<accession>A0A6S6T9K9</accession>